<feature type="region of interest" description="Disordered" evidence="15">
    <location>
        <begin position="1561"/>
        <end position="1580"/>
    </location>
</feature>
<dbReference type="CDD" id="cd17546">
    <property type="entry name" value="REC_hyHK_CKI1_RcsC-like"/>
    <property type="match status" value="1"/>
</dbReference>
<dbReference type="Pfam" id="PF00512">
    <property type="entry name" value="HisKA"/>
    <property type="match status" value="1"/>
</dbReference>
<feature type="modified residue" description="4-aspartylphosphate" evidence="14">
    <location>
        <position position="1345"/>
    </location>
</feature>
<comment type="subcellular location">
    <subcellularLocation>
        <location evidence="2">Membrane</location>
    </subcellularLocation>
</comment>
<evidence type="ECO:0000256" key="6">
    <source>
        <dbReference type="ARBA" id="ARBA00022729"/>
    </source>
</evidence>
<sequence>MQALCAGAPDTTQPATTMPKKVNAAHSRSGPAPTALAALLLVVGLVLTGLAVQKRSASLREESLRNFSLQLERLDASVRAQFGQPLLGLQGLKALLAANGQLEGKAFRAWVTAHNLSEDYPGARGFGFMERVPRNQRDRYVTTQRKNQSSTFSIWSQGDTSDLYVVKYIEPLERNMPLWGWDASSDTTLREAIERVTLTGEPALTRPQTVDGEKPWEGDYLYLAPLFKHGAPAHTVAERQAAFLGVVFAPIVLEELLLPTLFITDGVADFELLDAPQQGQSTLTFSSHNAVYGDTSNRTPTDFSDREFHNSKTLVIGGRRLILEGASNSTFESGMDRRTPAIIGIVGTLLSALLSLIFWMALVGRARAQALAESMTRDLARLAHVVRSTSHVVMVFDLQRNIVWVNEAFTRVSGIAAADALGRSFDSLFGMEHNPPEFLTQSRAAQERGENLRMQVPWKLANGETLWFDVDFQAEFDVDQRVCGYVAVAANITSQQRASEQLANALRENQALMEALDQHSIVSIADHRGTITYVNDMFCRISGYSREELMGGNHRLVKSRQQPDAFWEQMWKTIASGYTWRATVCNQAKDGRLYWVDTVIAPFFDDAGNIEKYVSIRSDVTPAHKAQADLANERTHLIAILEGTSAGTWEWEVPSNRILVNARLVEMLGYTLEELGPLSMDTWMQFCHPDDVAHTRATLAQHIHGQLESFESEVRMRHRDGRWIWIQIRGKVSTRTASGKPHWVSGIHLDVSRQKQLQADLHKSNRMMQSILDNIPMALSVFDGDLNLAASNAEFARLLDFPDWLFAGPVTTFESIIRYNASRGEYGTGDLEHAIQAVVERARHTEKHQFERIRPNGLALEVRGAPMPDGGFVTTYADISERKRSEAEVARTTAMLQSVLDSASEVSVIAVNMEGVITLFNKGAERLLGYSAEEVINKQRPEIFFDPAELQARNAALALQLGSPLQGMQALIDDSTLGKRMEWTYIRKDGHRFSVGLVVTAMLDAWGQRIGYLGVSFNITKEKNAQLVLRAAMETAEQAAMAKGQFLANMSHEIRTPMNAILGMLKLLYSTPLDIRQKDYVSKTERAARSLMELLNDILDFSKVEAGKMQLDPQPFVLDDLMRDLSVILSANAGGKDIEVLYDLDPALPATLVGDSMRLQQVLTNLGGNAIKFTEHGEVVVSVTLESLQDGQARLCFTVRDSGIGIAPDKQKLIFTGFSQAEASTTRRFGGTGLGLSICKRLVEMMGGELRVRSALGEGSSFHFSINLPIDSAPSDAMLAPDPPPSPAMAVLLVDNNATARETIARTAQALHWVVDTAGSGAEALQRIQTRTTQGQTGYSAILVDWDMAEMGGEETAQRIRDQCPTPPPIVFLVTAHAQEILAENRGNNQVGLDNVLVKPFTTSMLREAFHDACERLTHPSGTWGKKSATRPQSLLGMRLLVVEDNQINQQVAKELLRAEGAIITLAGNGQLGVDAVAQAKPPFDAVLMDIQMPVMDGYTATVAIRKTLGLQDLPIIAMTANATRADREACLAAGMNDHIGKPFDLPKLIAVLQRHTGHITPASSPADTTQAVEPAPADPGDTTYDVAGAIARLDGNTALYRHILHTFLQDVARVPDQLDDLLQRDAYVDATRAVHTTKGLALTVGALPLAAACRGAEQAIKTSAKTLPRWQAEVRNAVADALETLQRVHADMASTTEPPWPASNAVLDRAALVHSLRALQDLLRQSDLQALDAMAALMLAQDGATQRTLAPLQSSVAALDFAQAVVQCDALLAQFSPETHHDGL</sequence>
<dbReference type="InterPro" id="IPR001610">
    <property type="entry name" value="PAC"/>
</dbReference>
<evidence type="ECO:0000256" key="11">
    <source>
        <dbReference type="ARBA" id="ARBA00058004"/>
    </source>
</evidence>
<dbReference type="InterPro" id="IPR008207">
    <property type="entry name" value="Sig_transdc_His_kin_Hpt_dom"/>
</dbReference>
<proteinExistence type="predicted"/>
<dbReference type="CDD" id="cd00082">
    <property type="entry name" value="HisKA"/>
    <property type="match status" value="1"/>
</dbReference>
<feature type="domain" description="PAC" evidence="20">
    <location>
        <begin position="710"/>
        <end position="763"/>
    </location>
</feature>
<dbReference type="SMART" id="SM00448">
    <property type="entry name" value="REC"/>
    <property type="match status" value="2"/>
</dbReference>
<evidence type="ECO:0000256" key="14">
    <source>
        <dbReference type="PROSITE-ProRule" id="PRU00169"/>
    </source>
</evidence>
<dbReference type="InterPro" id="IPR000700">
    <property type="entry name" value="PAS-assoc_C"/>
</dbReference>
<dbReference type="SUPFAM" id="SSF47384">
    <property type="entry name" value="Homodimeric domain of signal transducing histidine kinase"/>
    <property type="match status" value="1"/>
</dbReference>
<evidence type="ECO:0000256" key="3">
    <source>
        <dbReference type="ARBA" id="ARBA00012438"/>
    </source>
</evidence>
<evidence type="ECO:0000256" key="8">
    <source>
        <dbReference type="ARBA" id="ARBA00023012"/>
    </source>
</evidence>
<dbReference type="Pfam" id="PF13426">
    <property type="entry name" value="PAS_9"/>
    <property type="match status" value="2"/>
</dbReference>
<keyword evidence="23" id="KW-0808">Transferase</keyword>
<keyword evidence="24" id="KW-1185">Reference proteome</keyword>
<evidence type="ECO:0000259" key="18">
    <source>
        <dbReference type="PROSITE" id="PS50110"/>
    </source>
</evidence>
<evidence type="ECO:0000256" key="2">
    <source>
        <dbReference type="ARBA" id="ARBA00004370"/>
    </source>
</evidence>
<evidence type="ECO:0000259" key="22">
    <source>
        <dbReference type="PROSITE" id="PS50894"/>
    </source>
</evidence>
<dbReference type="EC" id="2.7.13.3" evidence="3"/>
<dbReference type="PANTHER" id="PTHR45339:SF3">
    <property type="entry name" value="HISTIDINE KINASE"/>
    <property type="match status" value="1"/>
</dbReference>
<evidence type="ECO:0000256" key="4">
    <source>
        <dbReference type="ARBA" id="ARBA00022553"/>
    </source>
</evidence>
<keyword evidence="8" id="KW-0902">Two-component regulatory system</keyword>
<keyword evidence="9" id="KW-0843">Virulence</keyword>
<comment type="catalytic activity">
    <reaction evidence="1">
        <text>ATP + protein L-histidine = ADP + protein N-phospho-L-histidine.</text>
        <dbReference type="EC" id="2.7.13.3"/>
    </reaction>
</comment>
<feature type="domain" description="PAS" evidence="19">
    <location>
        <begin position="378"/>
        <end position="424"/>
    </location>
</feature>
<dbReference type="InterPro" id="IPR042240">
    <property type="entry name" value="CHASE_sf"/>
</dbReference>
<feature type="domain" description="HPt" evidence="22">
    <location>
        <begin position="1597"/>
        <end position="1700"/>
    </location>
</feature>
<evidence type="ECO:0000313" key="23">
    <source>
        <dbReference type="EMBL" id="APW44436.1"/>
    </source>
</evidence>
<feature type="domain" description="PAS" evidence="19">
    <location>
        <begin position="508"/>
        <end position="564"/>
    </location>
</feature>
<dbReference type="InterPro" id="IPR036097">
    <property type="entry name" value="HisK_dim/P_sf"/>
</dbReference>
<evidence type="ECO:0000256" key="13">
    <source>
        <dbReference type="PROSITE-ProRule" id="PRU00110"/>
    </source>
</evidence>
<keyword evidence="10 16" id="KW-0472">Membrane</keyword>
<comment type="function">
    <text evidence="11">Member of the two-component regulatory system BvgS/BvgA. Phosphorylates BvgA via a four-step phosphorelay in response to environmental signals.</text>
</comment>
<feature type="domain" description="Histidine kinase" evidence="17">
    <location>
        <begin position="1049"/>
        <end position="1272"/>
    </location>
</feature>
<dbReference type="PROSITE" id="PS50113">
    <property type="entry name" value="PAC"/>
    <property type="match status" value="4"/>
</dbReference>
<dbReference type="PROSITE" id="PS50839">
    <property type="entry name" value="CHASE"/>
    <property type="match status" value="1"/>
</dbReference>
<dbReference type="Pfam" id="PF02518">
    <property type="entry name" value="HATPase_c"/>
    <property type="match status" value="1"/>
</dbReference>
<dbReference type="SMART" id="SM00091">
    <property type="entry name" value="PAS"/>
    <property type="match status" value="5"/>
</dbReference>
<dbReference type="FunFam" id="3.30.565.10:FF:000010">
    <property type="entry name" value="Sensor histidine kinase RcsC"/>
    <property type="match status" value="1"/>
</dbReference>
<dbReference type="InterPro" id="IPR013655">
    <property type="entry name" value="PAS_fold_3"/>
</dbReference>
<dbReference type="SMART" id="SM00387">
    <property type="entry name" value="HATPase_c"/>
    <property type="match status" value="1"/>
</dbReference>
<keyword evidence="7 16" id="KW-1133">Transmembrane helix</keyword>
<evidence type="ECO:0000256" key="10">
    <source>
        <dbReference type="ARBA" id="ARBA00023136"/>
    </source>
</evidence>
<feature type="modified residue" description="Phosphohistidine" evidence="13">
    <location>
        <position position="1636"/>
    </location>
</feature>
<dbReference type="PROSITE" id="PS50894">
    <property type="entry name" value="HPT"/>
    <property type="match status" value="1"/>
</dbReference>
<dbReference type="CDD" id="cd00130">
    <property type="entry name" value="PAS"/>
    <property type="match status" value="4"/>
</dbReference>
<feature type="compositionally biased region" description="Polar residues" evidence="15">
    <location>
        <begin position="1562"/>
        <end position="1572"/>
    </location>
</feature>
<feature type="domain" description="PAS" evidence="19">
    <location>
        <begin position="892"/>
        <end position="947"/>
    </location>
</feature>
<dbReference type="PROSITE" id="PS50110">
    <property type="entry name" value="RESPONSE_REGULATORY"/>
    <property type="match status" value="2"/>
</dbReference>
<feature type="domain" description="Response regulatory" evidence="18">
    <location>
        <begin position="1439"/>
        <end position="1557"/>
    </location>
</feature>
<dbReference type="Gene3D" id="3.30.450.20">
    <property type="entry name" value="PAS domain"/>
    <property type="match status" value="5"/>
</dbReference>
<dbReference type="SUPFAM" id="SSF55874">
    <property type="entry name" value="ATPase domain of HSP90 chaperone/DNA topoisomerase II/histidine kinase"/>
    <property type="match status" value="1"/>
</dbReference>
<feature type="domain" description="PAC" evidence="20">
    <location>
        <begin position="578"/>
        <end position="632"/>
    </location>
</feature>
<keyword evidence="23" id="KW-0418">Kinase</keyword>
<evidence type="ECO:0000256" key="5">
    <source>
        <dbReference type="ARBA" id="ARBA00022692"/>
    </source>
</evidence>
<dbReference type="GO" id="GO:0000155">
    <property type="term" value="F:phosphorelay sensor kinase activity"/>
    <property type="evidence" value="ECO:0007669"/>
    <property type="project" value="InterPro"/>
</dbReference>
<dbReference type="SMART" id="SM01079">
    <property type="entry name" value="CHASE"/>
    <property type="match status" value="1"/>
</dbReference>
<dbReference type="SMART" id="SM00388">
    <property type="entry name" value="HisKA"/>
    <property type="match status" value="1"/>
</dbReference>
<dbReference type="KEGG" id="rsb:RS694_19205"/>
<feature type="transmembrane region" description="Helical" evidence="16">
    <location>
        <begin position="341"/>
        <end position="362"/>
    </location>
</feature>
<dbReference type="Gene3D" id="3.30.565.10">
    <property type="entry name" value="Histidine kinase-like ATPase, C-terminal domain"/>
    <property type="match status" value="1"/>
</dbReference>
<feature type="region of interest" description="Disordered" evidence="15">
    <location>
        <begin position="1"/>
        <end position="28"/>
    </location>
</feature>
<feature type="transmembrane region" description="Helical" evidence="16">
    <location>
        <begin position="32"/>
        <end position="52"/>
    </location>
</feature>
<keyword evidence="4 14" id="KW-0597">Phosphoprotein</keyword>
<dbReference type="Gene3D" id="1.10.287.130">
    <property type="match status" value="1"/>
</dbReference>
<dbReference type="GO" id="GO:0005524">
    <property type="term" value="F:ATP binding"/>
    <property type="evidence" value="ECO:0007669"/>
    <property type="project" value="UniProtKB-KW"/>
</dbReference>
<dbReference type="InterPro" id="IPR005467">
    <property type="entry name" value="His_kinase_dom"/>
</dbReference>
<dbReference type="InterPro" id="IPR003661">
    <property type="entry name" value="HisK_dim/P_dom"/>
</dbReference>
<feature type="domain" description="PAC" evidence="20">
    <location>
        <begin position="450"/>
        <end position="504"/>
    </location>
</feature>
<evidence type="ECO:0000259" key="19">
    <source>
        <dbReference type="PROSITE" id="PS50112"/>
    </source>
</evidence>
<reference evidence="23 24" key="1">
    <citation type="submission" date="2017-01" db="EMBL/GenBank/DDBJ databases">
        <authorList>
            <person name="Mah S.A."/>
            <person name="Swanson W.J."/>
            <person name="Moy G.W."/>
            <person name="Vacquier V.D."/>
        </authorList>
    </citation>
    <scope>NUCLEOTIDE SEQUENCE [LARGE SCALE GENOMIC DNA]</scope>
    <source>
        <strain evidence="23 24">DSM 22694</strain>
    </source>
</reference>
<organism evidence="23 24">
    <name type="scientific">Rhodoferax saidenbachensis</name>
    <dbReference type="NCBI Taxonomy" id="1484693"/>
    <lineage>
        <taxon>Bacteria</taxon>
        <taxon>Pseudomonadati</taxon>
        <taxon>Pseudomonadota</taxon>
        <taxon>Betaproteobacteria</taxon>
        <taxon>Burkholderiales</taxon>
        <taxon>Comamonadaceae</taxon>
        <taxon>Rhodoferax</taxon>
    </lineage>
</organism>
<dbReference type="InterPro" id="IPR006189">
    <property type="entry name" value="CHASE_dom"/>
</dbReference>
<dbReference type="STRING" id="1484693.RS694_19205"/>
<dbReference type="SUPFAM" id="SSF47226">
    <property type="entry name" value="Histidine-containing phosphotransfer domain, HPT domain"/>
    <property type="match status" value="1"/>
</dbReference>
<evidence type="ECO:0000313" key="24">
    <source>
        <dbReference type="Proteomes" id="UP000186110"/>
    </source>
</evidence>
<dbReference type="PANTHER" id="PTHR45339">
    <property type="entry name" value="HYBRID SIGNAL TRANSDUCTION HISTIDINE KINASE J"/>
    <property type="match status" value="1"/>
</dbReference>
<dbReference type="InterPro" id="IPR001789">
    <property type="entry name" value="Sig_transdc_resp-reg_receiver"/>
</dbReference>
<dbReference type="SUPFAM" id="SSF55785">
    <property type="entry name" value="PYP-like sensor domain (PAS domain)"/>
    <property type="match status" value="5"/>
</dbReference>
<dbReference type="Proteomes" id="UP000186110">
    <property type="component" value="Chromosome"/>
</dbReference>
<name>A0A1P8KEP1_9BURK</name>
<evidence type="ECO:0000256" key="9">
    <source>
        <dbReference type="ARBA" id="ARBA00023026"/>
    </source>
</evidence>
<dbReference type="Gene3D" id="1.20.120.160">
    <property type="entry name" value="HPT domain"/>
    <property type="match status" value="1"/>
</dbReference>
<dbReference type="SUPFAM" id="SSF52172">
    <property type="entry name" value="CheY-like"/>
    <property type="match status" value="2"/>
</dbReference>
<evidence type="ECO:0000259" key="20">
    <source>
        <dbReference type="PROSITE" id="PS50113"/>
    </source>
</evidence>
<dbReference type="Gene3D" id="3.30.450.350">
    <property type="entry name" value="CHASE domain"/>
    <property type="match status" value="1"/>
</dbReference>
<feature type="domain" description="CHASE" evidence="21">
    <location>
        <begin position="98"/>
        <end position="257"/>
    </location>
</feature>
<dbReference type="InterPro" id="IPR011006">
    <property type="entry name" value="CheY-like_superfamily"/>
</dbReference>
<evidence type="ECO:0000256" key="15">
    <source>
        <dbReference type="SAM" id="MobiDB-lite"/>
    </source>
</evidence>
<feature type="domain" description="PAC" evidence="20">
    <location>
        <begin position="979"/>
        <end position="1031"/>
    </location>
</feature>
<evidence type="ECO:0000256" key="1">
    <source>
        <dbReference type="ARBA" id="ARBA00000085"/>
    </source>
</evidence>
<dbReference type="Pfam" id="PF03924">
    <property type="entry name" value="CHASE"/>
    <property type="match status" value="1"/>
</dbReference>
<evidence type="ECO:0000259" key="17">
    <source>
        <dbReference type="PROSITE" id="PS50109"/>
    </source>
</evidence>
<dbReference type="PROSITE" id="PS50109">
    <property type="entry name" value="HIS_KIN"/>
    <property type="match status" value="1"/>
</dbReference>
<dbReference type="eggNOG" id="COG2205">
    <property type="taxonomic scope" value="Bacteria"/>
</dbReference>
<dbReference type="InterPro" id="IPR035965">
    <property type="entry name" value="PAS-like_dom_sf"/>
</dbReference>
<dbReference type="NCBIfam" id="TIGR00229">
    <property type="entry name" value="sensory_box"/>
    <property type="match status" value="4"/>
</dbReference>
<dbReference type="Pfam" id="PF01627">
    <property type="entry name" value="Hpt"/>
    <property type="match status" value="1"/>
</dbReference>
<dbReference type="PRINTS" id="PR00344">
    <property type="entry name" value="BCTRLSENSOR"/>
</dbReference>
<evidence type="ECO:0000256" key="16">
    <source>
        <dbReference type="SAM" id="Phobius"/>
    </source>
</evidence>
<dbReference type="eggNOG" id="COG5002">
    <property type="taxonomic scope" value="Bacteria"/>
</dbReference>
<accession>A0A1P8KEP1</accession>
<evidence type="ECO:0000259" key="21">
    <source>
        <dbReference type="PROSITE" id="PS50839"/>
    </source>
</evidence>
<dbReference type="CDD" id="cd16922">
    <property type="entry name" value="HATPase_EvgS-ArcB-TorS-like"/>
    <property type="match status" value="1"/>
</dbReference>
<dbReference type="GO" id="GO:0005886">
    <property type="term" value="C:plasma membrane"/>
    <property type="evidence" value="ECO:0007669"/>
    <property type="project" value="UniProtKB-SubCell"/>
</dbReference>
<dbReference type="InterPro" id="IPR036641">
    <property type="entry name" value="HPT_dom_sf"/>
</dbReference>
<evidence type="ECO:0000256" key="12">
    <source>
        <dbReference type="ARBA" id="ARBA00070152"/>
    </source>
</evidence>
<dbReference type="Pfam" id="PF08447">
    <property type="entry name" value="PAS_3"/>
    <property type="match status" value="1"/>
</dbReference>
<keyword evidence="6" id="KW-0732">Signal</keyword>
<feature type="domain" description="PAS" evidence="19">
    <location>
        <begin position="633"/>
        <end position="706"/>
    </location>
</feature>
<feature type="domain" description="Response regulatory" evidence="18">
    <location>
        <begin position="1290"/>
        <end position="1414"/>
    </location>
</feature>
<dbReference type="InterPro" id="IPR000014">
    <property type="entry name" value="PAS"/>
</dbReference>
<dbReference type="CDD" id="cd00156">
    <property type="entry name" value="REC"/>
    <property type="match status" value="1"/>
</dbReference>
<dbReference type="InterPro" id="IPR004358">
    <property type="entry name" value="Sig_transdc_His_kin-like_C"/>
</dbReference>
<dbReference type="PROSITE" id="PS50112">
    <property type="entry name" value="PAS"/>
    <property type="match status" value="4"/>
</dbReference>
<dbReference type="InterPro" id="IPR013656">
    <property type="entry name" value="PAS_4"/>
</dbReference>
<dbReference type="EMBL" id="CP019239">
    <property type="protein sequence ID" value="APW44436.1"/>
    <property type="molecule type" value="Genomic_DNA"/>
</dbReference>
<dbReference type="InterPro" id="IPR003594">
    <property type="entry name" value="HATPase_dom"/>
</dbReference>
<dbReference type="InterPro" id="IPR036890">
    <property type="entry name" value="HATPase_C_sf"/>
</dbReference>
<dbReference type="Pfam" id="PF12860">
    <property type="entry name" value="PAS_7"/>
    <property type="match status" value="1"/>
</dbReference>
<dbReference type="SMART" id="SM00086">
    <property type="entry name" value="PAC"/>
    <property type="match status" value="4"/>
</dbReference>
<dbReference type="Gene3D" id="3.40.50.2300">
    <property type="match status" value="2"/>
</dbReference>
<gene>
    <name evidence="23" type="ORF">RS694_19205</name>
</gene>
<protein>
    <recommendedName>
        <fullName evidence="12">Virulence sensor protein BvgS</fullName>
        <ecNumber evidence="3">2.7.13.3</ecNumber>
    </recommendedName>
</protein>
<dbReference type="Pfam" id="PF00072">
    <property type="entry name" value="Response_reg"/>
    <property type="match status" value="2"/>
</dbReference>
<evidence type="ECO:0000256" key="7">
    <source>
        <dbReference type="ARBA" id="ARBA00022989"/>
    </source>
</evidence>
<keyword evidence="5 16" id="KW-0812">Transmembrane</keyword>
<dbReference type="Pfam" id="PF08448">
    <property type="entry name" value="PAS_4"/>
    <property type="match status" value="1"/>
</dbReference>
<feature type="modified residue" description="4-aspartylphosphate" evidence="14">
    <location>
        <position position="1490"/>
    </location>
</feature>